<dbReference type="GO" id="GO:0005886">
    <property type="term" value="C:plasma membrane"/>
    <property type="evidence" value="ECO:0007669"/>
    <property type="project" value="UniProtKB-SubCell"/>
</dbReference>
<dbReference type="InterPro" id="IPR026323">
    <property type="entry name" value="Exosortase-related_prot_XrtF"/>
</dbReference>
<gene>
    <name evidence="9" type="primary">xrtF</name>
    <name evidence="9" type="ORF">I5M07_11185</name>
</gene>
<dbReference type="EMBL" id="JAEHFV010000004">
    <property type="protein sequence ID" value="MBK0370398.1"/>
    <property type="molecule type" value="Genomic_DNA"/>
</dbReference>
<dbReference type="NCBIfam" id="TIGR04128">
    <property type="entry name" value="exoso_Fjoh_1448"/>
    <property type="match status" value="1"/>
</dbReference>
<keyword evidence="3" id="KW-0645">Protease</keyword>
<feature type="transmembrane region" description="Helical" evidence="8">
    <location>
        <begin position="150"/>
        <end position="168"/>
    </location>
</feature>
<keyword evidence="7 8" id="KW-0472">Membrane</keyword>
<dbReference type="InterPro" id="IPR026392">
    <property type="entry name" value="Exo/Archaeosortase_dom"/>
</dbReference>
<evidence type="ECO:0000256" key="5">
    <source>
        <dbReference type="ARBA" id="ARBA00022801"/>
    </source>
</evidence>
<dbReference type="GO" id="GO:0008233">
    <property type="term" value="F:peptidase activity"/>
    <property type="evidence" value="ECO:0007669"/>
    <property type="project" value="UniProtKB-KW"/>
</dbReference>
<evidence type="ECO:0000256" key="8">
    <source>
        <dbReference type="SAM" id="Phobius"/>
    </source>
</evidence>
<keyword evidence="10" id="KW-1185">Reference proteome</keyword>
<comment type="caution">
    <text evidence="9">The sequence shown here is derived from an EMBL/GenBank/DDBJ whole genome shotgun (WGS) entry which is preliminary data.</text>
</comment>
<evidence type="ECO:0000256" key="7">
    <source>
        <dbReference type="ARBA" id="ARBA00023136"/>
    </source>
</evidence>
<evidence type="ECO:0000313" key="9">
    <source>
        <dbReference type="EMBL" id="MBK0370398.1"/>
    </source>
</evidence>
<feature type="transmembrane region" description="Helical" evidence="8">
    <location>
        <begin position="12"/>
        <end position="32"/>
    </location>
</feature>
<keyword evidence="6 8" id="KW-1133">Transmembrane helix</keyword>
<dbReference type="Pfam" id="PF09721">
    <property type="entry name" value="Exosortase_EpsH"/>
    <property type="match status" value="1"/>
</dbReference>
<keyword evidence="4 8" id="KW-0812">Transmembrane</keyword>
<protein>
    <submittedName>
        <fullName evidence="9">Exosortase family protein XrtF</fullName>
    </submittedName>
</protein>
<keyword evidence="5" id="KW-0378">Hydrolase</keyword>
<keyword evidence="2" id="KW-1003">Cell membrane</keyword>
<dbReference type="GO" id="GO:0006508">
    <property type="term" value="P:proteolysis"/>
    <property type="evidence" value="ECO:0007669"/>
    <property type="project" value="UniProtKB-KW"/>
</dbReference>
<dbReference type="NCBIfam" id="TIGR04178">
    <property type="entry name" value="exo_archaeo"/>
    <property type="match status" value="1"/>
</dbReference>
<feature type="transmembrane region" description="Helical" evidence="8">
    <location>
        <begin position="112"/>
        <end position="138"/>
    </location>
</feature>
<dbReference type="RefSeq" id="WP_200106526.1">
    <property type="nucleotide sequence ID" value="NZ_JAEHFV010000004.1"/>
</dbReference>
<comment type="subcellular location">
    <subcellularLocation>
        <location evidence="1">Cell membrane</location>
        <topology evidence="1">Multi-pass membrane protein</topology>
    </subcellularLocation>
</comment>
<dbReference type="InterPro" id="IPR019127">
    <property type="entry name" value="Exosortase"/>
</dbReference>
<proteinExistence type="predicted"/>
<organism evidence="9 10">
    <name type="scientific">Flavobacterium agrisoli</name>
    <dbReference type="NCBI Taxonomy" id="2793066"/>
    <lineage>
        <taxon>Bacteria</taxon>
        <taxon>Pseudomonadati</taxon>
        <taxon>Bacteroidota</taxon>
        <taxon>Flavobacteriia</taxon>
        <taxon>Flavobacteriales</taxon>
        <taxon>Flavobacteriaceae</taxon>
        <taxon>Flavobacterium</taxon>
    </lineage>
</organism>
<reference evidence="9" key="1">
    <citation type="submission" date="2020-12" db="EMBL/GenBank/DDBJ databases">
        <title>Bacterial novel species Flavobacterium sp. SE-1-e isolated from soil.</title>
        <authorList>
            <person name="Jung H.-Y."/>
        </authorList>
    </citation>
    <scope>NUCLEOTIDE SEQUENCE</scope>
    <source>
        <strain evidence="9">SE-1-e</strain>
    </source>
</reference>
<evidence type="ECO:0000313" key="10">
    <source>
        <dbReference type="Proteomes" id="UP000609172"/>
    </source>
</evidence>
<evidence type="ECO:0000256" key="6">
    <source>
        <dbReference type="ARBA" id="ARBA00022989"/>
    </source>
</evidence>
<name>A0A934UKB9_9FLAO</name>
<feature type="transmembrane region" description="Helical" evidence="8">
    <location>
        <begin position="80"/>
        <end position="105"/>
    </location>
</feature>
<evidence type="ECO:0000256" key="4">
    <source>
        <dbReference type="ARBA" id="ARBA00022692"/>
    </source>
</evidence>
<accession>A0A934UKB9</accession>
<dbReference type="AlphaFoldDB" id="A0A934UKB9"/>
<evidence type="ECO:0000256" key="3">
    <source>
        <dbReference type="ARBA" id="ARBA00022670"/>
    </source>
</evidence>
<dbReference type="Proteomes" id="UP000609172">
    <property type="component" value="Unassembled WGS sequence"/>
</dbReference>
<evidence type="ECO:0000256" key="1">
    <source>
        <dbReference type="ARBA" id="ARBA00004651"/>
    </source>
</evidence>
<evidence type="ECO:0000256" key="2">
    <source>
        <dbReference type="ARBA" id="ARBA00022475"/>
    </source>
</evidence>
<sequence>MRKYIQQYRPFLLFLGTFFLVYVVLTFLYQQYLSSFDDTKSDGITALVSQQVESVLQWAGFQVSVTPVLNEWYLTYQNTAVIRIVEGCNAVSVFILFVSFIAAFAGRFVNTFLFIIFGTAFIYLLNILRIAALSILLYRFPAYSHLLHGVLFPLVIYGTVFVLWFFWVTKYSKYAN</sequence>